<evidence type="ECO:0000313" key="1">
    <source>
        <dbReference type="EMBL" id="ERT13086.1"/>
    </source>
</evidence>
<reference evidence="1 2" key="1">
    <citation type="submission" date="2013-10" db="EMBL/GenBank/DDBJ databases">
        <title>Whole Genome Shotgun Sequence of Photorhabdus temperata J3.</title>
        <authorList>
            <person name="Park G.-S."/>
            <person name="Hong S.-J."/>
            <person name="Shin J.-H."/>
        </authorList>
    </citation>
    <scope>NUCLEOTIDE SEQUENCE [LARGE SCALE GENOMIC DNA]</scope>
    <source>
        <strain evidence="1 2">J3</strain>
    </source>
</reference>
<dbReference type="Proteomes" id="UP000017133">
    <property type="component" value="Unassembled WGS sequence"/>
</dbReference>
<gene>
    <name evidence="1" type="ORF">O185_10605</name>
</gene>
<evidence type="ECO:0000313" key="2">
    <source>
        <dbReference type="Proteomes" id="UP000017133"/>
    </source>
</evidence>
<sequence length="37" mass="4082">MSIKTKLIKTGYLASKNLQIKRKSKPSDFVTDAVSAI</sequence>
<comment type="caution">
    <text evidence="1">The sequence shown here is derived from an EMBL/GenBank/DDBJ whole genome shotgun (WGS) entry which is preliminary data.</text>
</comment>
<keyword evidence="2" id="KW-1185">Reference proteome</keyword>
<organism evidence="1 2">
    <name type="scientific">Photorhabdus temperata J3</name>
    <dbReference type="NCBI Taxonomy" id="1389415"/>
    <lineage>
        <taxon>Bacteria</taxon>
        <taxon>Pseudomonadati</taxon>
        <taxon>Pseudomonadota</taxon>
        <taxon>Gammaproteobacteria</taxon>
        <taxon>Enterobacterales</taxon>
        <taxon>Morganellaceae</taxon>
        <taxon>Photorhabdus</taxon>
    </lineage>
</organism>
<protein>
    <submittedName>
        <fullName evidence="1">Uncharacterized protein</fullName>
    </submittedName>
</protein>
<accession>U7R350</accession>
<name>U7R350_PHOTE</name>
<proteinExistence type="predicted"/>
<dbReference type="AlphaFoldDB" id="U7R350"/>
<dbReference type="EMBL" id="AXDT01000091">
    <property type="protein sequence ID" value="ERT13086.1"/>
    <property type="molecule type" value="Genomic_DNA"/>
</dbReference>